<evidence type="ECO:0000313" key="4">
    <source>
        <dbReference type="Proteomes" id="UP000304880"/>
    </source>
</evidence>
<dbReference type="RefSeq" id="WP_139599071.1">
    <property type="nucleotide sequence ID" value="NZ_VDDC01000026.1"/>
</dbReference>
<dbReference type="InterPro" id="IPR011049">
    <property type="entry name" value="Serralysin-like_metalloprot_C"/>
</dbReference>
<protein>
    <submittedName>
        <fullName evidence="3">Calcium-binding protein</fullName>
    </submittedName>
</protein>
<comment type="caution">
    <text evidence="3">The sequence shown here is derived from an EMBL/GenBank/DDBJ whole genome shotgun (WGS) entry which is preliminary data.</text>
</comment>
<name>A0A5C4R3N5_9RHOB</name>
<dbReference type="Proteomes" id="UP000304880">
    <property type="component" value="Unassembled WGS sequence"/>
</dbReference>
<proteinExistence type="predicted"/>
<dbReference type="InterPro" id="IPR001343">
    <property type="entry name" value="Hemolysn_Ca-bd"/>
</dbReference>
<organism evidence="3 4">
    <name type="scientific">Paracoccus haeundaensis</name>
    <dbReference type="NCBI Taxonomy" id="225362"/>
    <lineage>
        <taxon>Bacteria</taxon>
        <taxon>Pseudomonadati</taxon>
        <taxon>Pseudomonadota</taxon>
        <taxon>Alphaproteobacteria</taxon>
        <taxon>Rhodobacterales</taxon>
        <taxon>Paracoccaceae</taxon>
        <taxon>Paracoccus</taxon>
    </lineage>
</organism>
<dbReference type="PROSITE" id="PS00330">
    <property type="entry name" value="HEMOLYSIN_CALCIUM"/>
    <property type="match status" value="4"/>
</dbReference>
<dbReference type="InterPro" id="IPR018511">
    <property type="entry name" value="Hemolysin-typ_Ca-bd_CS"/>
</dbReference>
<keyword evidence="2" id="KW-0964">Secreted</keyword>
<gene>
    <name evidence="3" type="ORF">FHD67_14175</name>
</gene>
<evidence type="ECO:0000256" key="2">
    <source>
        <dbReference type="ARBA" id="ARBA00022525"/>
    </source>
</evidence>
<dbReference type="SUPFAM" id="SSF51120">
    <property type="entry name" value="beta-Roll"/>
    <property type="match status" value="1"/>
</dbReference>
<evidence type="ECO:0000256" key="1">
    <source>
        <dbReference type="ARBA" id="ARBA00004613"/>
    </source>
</evidence>
<dbReference type="GO" id="GO:0005576">
    <property type="term" value="C:extracellular region"/>
    <property type="evidence" value="ECO:0007669"/>
    <property type="project" value="UniProtKB-SubCell"/>
</dbReference>
<evidence type="ECO:0000313" key="3">
    <source>
        <dbReference type="EMBL" id="TNH38603.1"/>
    </source>
</evidence>
<accession>A0A5C4R3N5</accession>
<dbReference type="Gene3D" id="2.150.10.10">
    <property type="entry name" value="Serralysin-like metalloprotease, C-terminal"/>
    <property type="match status" value="3"/>
</dbReference>
<dbReference type="AlphaFoldDB" id="A0A5C4R3N5"/>
<sequence>MFSISKGNVMRAEVIFNNLIVSGVAAQVDSYDQIQVSSYGGTPIVRDNGQVTVDVPITGNAASVTSLDLSGLVGAGASVSWYTGVDGRVTGSANDDYIYSGGGRQRLLGGNGNDYINGGAGNDTLWGGNGNDRLFGGTGDDLILGQGGNDTIDGGEGYDTIHMVGNRADYEITINNGVYSIQYLGRGRDGLDTFANVEAIRFADQTIQIDPSPTNLDAIVSSGTLTVSGVAAQVDSYDQIQVSSYGGTPIVRDNGQVTVDVPITGNAASVTSLDLSGLVGAGASVSWYTGVDGWVTGSANDDYIYSGDGRQQLLGGNGNDYINGGAGNDTLWGGNGNDRLFGGTGDDLIFVQAGFDTVDGGAGSDTIDFDGSSYDFEVSEANGIYTVTERGSGENTFGATFSNIETIVFSDLTMDLSDPMAWA</sequence>
<dbReference type="EMBL" id="VDDC01000026">
    <property type="protein sequence ID" value="TNH38603.1"/>
    <property type="molecule type" value="Genomic_DNA"/>
</dbReference>
<keyword evidence="4" id="KW-1185">Reference proteome</keyword>
<dbReference type="PANTHER" id="PTHR38340">
    <property type="entry name" value="S-LAYER PROTEIN"/>
    <property type="match status" value="1"/>
</dbReference>
<dbReference type="Pfam" id="PF00353">
    <property type="entry name" value="HemolysinCabind"/>
    <property type="match status" value="3"/>
</dbReference>
<comment type="subcellular location">
    <subcellularLocation>
        <location evidence="1">Secreted</location>
    </subcellularLocation>
</comment>
<reference evidence="3 4" key="1">
    <citation type="submission" date="2019-06" db="EMBL/GenBank/DDBJ databases">
        <authorList>
            <person name="Li J."/>
        </authorList>
    </citation>
    <scope>NUCLEOTIDE SEQUENCE [LARGE SCALE GENOMIC DNA]</scope>
    <source>
        <strain evidence="3 4">CGMCC 1.8012</strain>
    </source>
</reference>
<dbReference type="InterPro" id="IPR050557">
    <property type="entry name" value="RTX_toxin/Mannuronan_C5-epim"/>
</dbReference>
<dbReference type="PRINTS" id="PR00313">
    <property type="entry name" value="CABNDNGRPT"/>
</dbReference>
<dbReference type="GO" id="GO:0005509">
    <property type="term" value="F:calcium ion binding"/>
    <property type="evidence" value="ECO:0007669"/>
    <property type="project" value="InterPro"/>
</dbReference>
<dbReference type="PANTHER" id="PTHR38340:SF1">
    <property type="entry name" value="S-LAYER PROTEIN"/>
    <property type="match status" value="1"/>
</dbReference>